<name>A0A6C0HY74_9ZZZZ</name>
<protein>
    <submittedName>
        <fullName evidence="1">Uncharacterized protein</fullName>
    </submittedName>
</protein>
<accession>A0A6C0HY74</accession>
<reference evidence="1" key="1">
    <citation type="journal article" date="2020" name="Nature">
        <title>Giant virus diversity and host interactions through global metagenomics.</title>
        <authorList>
            <person name="Schulz F."/>
            <person name="Roux S."/>
            <person name="Paez-Espino D."/>
            <person name="Jungbluth S."/>
            <person name="Walsh D.A."/>
            <person name="Denef V.J."/>
            <person name="McMahon K.D."/>
            <person name="Konstantinidis K.T."/>
            <person name="Eloe-Fadrosh E.A."/>
            <person name="Kyrpides N.C."/>
            <person name="Woyke T."/>
        </authorList>
    </citation>
    <scope>NUCLEOTIDE SEQUENCE</scope>
    <source>
        <strain evidence="1">GVMAG-M-3300023184-178</strain>
    </source>
</reference>
<dbReference type="AlphaFoldDB" id="A0A6C0HY74"/>
<organism evidence="1">
    <name type="scientific">viral metagenome</name>
    <dbReference type="NCBI Taxonomy" id="1070528"/>
    <lineage>
        <taxon>unclassified sequences</taxon>
        <taxon>metagenomes</taxon>
        <taxon>organismal metagenomes</taxon>
    </lineage>
</organism>
<dbReference type="EMBL" id="MN740033">
    <property type="protein sequence ID" value="QHT85147.1"/>
    <property type="molecule type" value="Genomic_DNA"/>
</dbReference>
<proteinExistence type="predicted"/>
<evidence type="ECO:0000313" key="1">
    <source>
        <dbReference type="EMBL" id="QHT85147.1"/>
    </source>
</evidence>
<sequence length="92" mass="10956">MAYHITAYTYKKAKKLGLSVKPSTNKTKKIDVFKKNKKIASVGAYGMNDYPTYMKLGGIKFAKTRRRLYRIRHEKDRRKKWTRGWLADQLLW</sequence>